<dbReference type="GO" id="GO:0009055">
    <property type="term" value="F:electron transfer activity"/>
    <property type="evidence" value="ECO:0007669"/>
    <property type="project" value="InterPro"/>
</dbReference>
<evidence type="ECO:0000259" key="7">
    <source>
        <dbReference type="SMART" id="SM00900"/>
    </source>
</evidence>
<dbReference type="GO" id="GO:0010181">
    <property type="term" value="F:FMN binding"/>
    <property type="evidence" value="ECO:0007669"/>
    <property type="project" value="InterPro"/>
</dbReference>
<evidence type="ECO:0000313" key="10">
    <source>
        <dbReference type="Proteomes" id="UP000055611"/>
    </source>
</evidence>
<dbReference type="NCBIfam" id="TIGR01947">
    <property type="entry name" value="rnfG"/>
    <property type="match status" value="1"/>
</dbReference>
<keyword evidence="10" id="KW-1185">Reference proteome</keyword>
<accession>A0A126QRU0</accession>
<evidence type="ECO:0000313" key="11">
    <source>
        <dbReference type="Proteomes" id="UP000295506"/>
    </source>
</evidence>
<dbReference type="SMART" id="SM00900">
    <property type="entry name" value="FMN_bind"/>
    <property type="match status" value="1"/>
</dbReference>
<keyword evidence="2 6" id="KW-0597">Phosphoprotein</keyword>
<keyword evidence="4 6" id="KW-0288">FMN</keyword>
<feature type="domain" description="FMN-binding" evidence="7">
    <location>
        <begin position="93"/>
        <end position="182"/>
    </location>
</feature>
<dbReference type="InterPro" id="IPR007329">
    <property type="entry name" value="FMN-bd"/>
</dbReference>
<comment type="cofactor">
    <cofactor evidence="6">
        <name>FMN</name>
        <dbReference type="ChEBI" id="CHEBI:58210"/>
    </cofactor>
</comment>
<dbReference type="Proteomes" id="UP000055611">
    <property type="component" value="Chromosome"/>
</dbReference>
<dbReference type="KEGG" id="dej:AWY79_17570"/>
<dbReference type="GO" id="GO:0005886">
    <property type="term" value="C:plasma membrane"/>
    <property type="evidence" value="ECO:0007669"/>
    <property type="project" value="UniProtKB-SubCell"/>
</dbReference>
<keyword evidence="3 6" id="KW-0285">Flavoprotein</keyword>
<comment type="subcellular location">
    <subcellularLocation>
        <location evidence="6">Cell membrane</location>
        <topology evidence="6">Single-pass membrane protein</topology>
    </subcellularLocation>
</comment>
<sequence length="194" mass="20380">MKDMMKMMIVLSLICGIAGVTLAALKEVTAPIIEEQELTYVQAPAILSVLTGYDNDPIKDRKKFDVDGRTVTVFPALSQGRLIGLAFETYGKGYGGNIGVMVGFDMTDMNAMTLSGIGITTLKETPGLGARVAGHGYTTQFRGHSLEAVELKKNGGDIEAVAGATISSTGTVSAVRDAIAVFNSLKSKLAAGWS</sequence>
<keyword evidence="6" id="KW-1278">Translocase</keyword>
<proteinExistence type="inferred from homology"/>
<dbReference type="HAMAP" id="MF_00479">
    <property type="entry name" value="RsxG_RnfG"/>
    <property type="match status" value="1"/>
</dbReference>
<keyword evidence="6" id="KW-0812">Transmembrane</keyword>
<organism evidence="9 11">
    <name type="scientific">Pseudodesulfovibrio indicus</name>
    <dbReference type="NCBI Taxonomy" id="1716143"/>
    <lineage>
        <taxon>Bacteria</taxon>
        <taxon>Pseudomonadati</taxon>
        <taxon>Thermodesulfobacteriota</taxon>
        <taxon>Desulfovibrionia</taxon>
        <taxon>Desulfovibrionales</taxon>
        <taxon>Desulfovibrionaceae</taxon>
    </lineage>
</organism>
<dbReference type="EMBL" id="SOBK01000011">
    <property type="protein sequence ID" value="TDT86727.1"/>
    <property type="molecule type" value="Genomic_DNA"/>
</dbReference>
<dbReference type="PIRSF" id="PIRSF006091">
    <property type="entry name" value="E_trnsport_RnfG"/>
    <property type="match status" value="1"/>
</dbReference>
<evidence type="ECO:0000256" key="4">
    <source>
        <dbReference type="ARBA" id="ARBA00022643"/>
    </source>
</evidence>
<dbReference type="RefSeq" id="WP_066806712.1">
    <property type="nucleotide sequence ID" value="NZ_CP014206.1"/>
</dbReference>
<keyword evidence="5 6" id="KW-0249">Electron transport</keyword>
<dbReference type="EMBL" id="CP014206">
    <property type="protein sequence ID" value="AMK12783.1"/>
    <property type="molecule type" value="Genomic_DNA"/>
</dbReference>
<evidence type="ECO:0000256" key="6">
    <source>
        <dbReference type="HAMAP-Rule" id="MF_00479"/>
    </source>
</evidence>
<dbReference type="Pfam" id="PF04205">
    <property type="entry name" value="FMN_bind"/>
    <property type="match status" value="1"/>
</dbReference>
<dbReference type="NCBIfam" id="NF045876">
    <property type="entry name" value="RnfG_DVU2794"/>
    <property type="match status" value="1"/>
</dbReference>
<dbReference type="GO" id="GO:0022900">
    <property type="term" value="P:electron transport chain"/>
    <property type="evidence" value="ECO:0007669"/>
    <property type="project" value="UniProtKB-UniRule"/>
</dbReference>
<reference evidence="9 11" key="2">
    <citation type="submission" date="2019-03" db="EMBL/GenBank/DDBJ databases">
        <title>Genomic Encyclopedia of Type Strains, Phase IV (KMG-IV): sequencing the most valuable type-strain genomes for metagenomic binning, comparative biology and taxonomic classification.</title>
        <authorList>
            <person name="Goeker M."/>
        </authorList>
    </citation>
    <scope>NUCLEOTIDE SEQUENCE [LARGE SCALE GENOMIC DNA]</scope>
    <source>
        <strain evidence="9 11">DSM 101483</strain>
    </source>
</reference>
<evidence type="ECO:0000256" key="1">
    <source>
        <dbReference type="ARBA" id="ARBA00022448"/>
    </source>
</evidence>
<keyword evidence="6" id="KW-1133">Transmembrane helix</keyword>
<dbReference type="OrthoDB" id="9787579at2"/>
<keyword evidence="6" id="KW-1003">Cell membrane</keyword>
<evidence type="ECO:0000256" key="2">
    <source>
        <dbReference type="ARBA" id="ARBA00022553"/>
    </source>
</evidence>
<comment type="function">
    <text evidence="6">Part of a membrane-bound complex that couples electron transfer with translocation of ions across the membrane.</text>
</comment>
<dbReference type="PANTHER" id="PTHR36118">
    <property type="entry name" value="ION-TRANSLOCATING OXIDOREDUCTASE COMPLEX SUBUNIT G"/>
    <property type="match status" value="1"/>
</dbReference>
<dbReference type="Proteomes" id="UP000295506">
    <property type="component" value="Unassembled WGS sequence"/>
</dbReference>
<evidence type="ECO:0000313" key="8">
    <source>
        <dbReference type="EMBL" id="AMK12783.1"/>
    </source>
</evidence>
<evidence type="ECO:0000256" key="3">
    <source>
        <dbReference type="ARBA" id="ARBA00022630"/>
    </source>
</evidence>
<evidence type="ECO:0000256" key="5">
    <source>
        <dbReference type="ARBA" id="ARBA00022982"/>
    </source>
</evidence>
<gene>
    <name evidence="6" type="primary">rnfG</name>
    <name evidence="8" type="ORF">AWY79_17570</name>
    <name evidence="9" type="ORF">EDC59_11145</name>
</gene>
<dbReference type="AlphaFoldDB" id="A0A126QRU0"/>
<keyword evidence="1 6" id="KW-0813">Transport</keyword>
<reference evidence="8 10" key="1">
    <citation type="journal article" date="2016" name="Front. Microbiol.">
        <title>Genome Sequence of the Piezophilic, Mesophilic Sulfate-Reducing Bacterium Desulfovibrio indicus J2T.</title>
        <authorList>
            <person name="Cao J."/>
            <person name="Maignien L."/>
            <person name="Shao Z."/>
            <person name="Alain K."/>
            <person name="Jebbar M."/>
        </authorList>
    </citation>
    <scope>NUCLEOTIDE SEQUENCE [LARGE SCALE GENOMIC DNA]</scope>
    <source>
        <strain evidence="8 10">J2</strain>
    </source>
</reference>
<protein>
    <recommendedName>
        <fullName evidence="6">Ion-translocating oxidoreductase complex subunit G</fullName>
        <ecNumber evidence="6">7.-.-.-</ecNumber>
    </recommendedName>
    <alternativeName>
        <fullName evidence="6">Rnf electron transport complex subunit G</fullName>
    </alternativeName>
</protein>
<dbReference type="EC" id="7.-.-.-" evidence="6"/>
<feature type="modified residue" description="FMN phosphoryl threonine" evidence="6">
    <location>
        <position position="165"/>
    </location>
</feature>
<keyword evidence="6" id="KW-0472">Membrane</keyword>
<dbReference type="InterPro" id="IPR010209">
    <property type="entry name" value="Ion_transpt_RnfG/RsxG"/>
</dbReference>
<comment type="subunit">
    <text evidence="6">The complex is composed of six subunits: RnfA, RnfB, RnfC, RnfD, RnfE and RnfG.</text>
</comment>
<name>A0A126QRU0_9BACT</name>
<dbReference type="PANTHER" id="PTHR36118:SF1">
    <property type="entry name" value="ION-TRANSLOCATING OXIDOREDUCTASE COMPLEX SUBUNIT G"/>
    <property type="match status" value="1"/>
</dbReference>
<comment type="similarity">
    <text evidence="6">Belongs to the RnfG family.</text>
</comment>
<evidence type="ECO:0000313" key="9">
    <source>
        <dbReference type="EMBL" id="TDT86727.1"/>
    </source>
</evidence>